<dbReference type="PANTHER" id="PTHR42922">
    <property type="entry name" value="PHOSPHATE TRANSPORT SYSTEM PERMEASE PROTEIN PSTA"/>
    <property type="match status" value="1"/>
</dbReference>
<feature type="transmembrane region" description="Helical" evidence="10">
    <location>
        <begin position="129"/>
        <end position="154"/>
    </location>
</feature>
<feature type="transmembrane region" description="Helical" evidence="10">
    <location>
        <begin position="277"/>
        <end position="300"/>
    </location>
</feature>
<keyword evidence="13" id="KW-1185">Reference proteome</keyword>
<keyword evidence="9 10" id="KW-0472">Membrane</keyword>
<dbReference type="Pfam" id="PF00528">
    <property type="entry name" value="BPD_transp_1"/>
    <property type="match status" value="1"/>
</dbReference>
<dbReference type="GO" id="GO:0035435">
    <property type="term" value="P:phosphate ion transmembrane transport"/>
    <property type="evidence" value="ECO:0007669"/>
    <property type="project" value="InterPro"/>
</dbReference>
<comment type="function">
    <text evidence="1">Part of the binding-protein-dependent transport system for phosphate; probably responsible for the translocation of the substrate across the membrane.</text>
</comment>
<evidence type="ECO:0000313" key="13">
    <source>
        <dbReference type="Proteomes" id="UP000267536"/>
    </source>
</evidence>
<dbReference type="PANTHER" id="PTHR42922:SF1">
    <property type="entry name" value="PHOSPHATE TRANSPORT SYSTEM PERMEASE PROTEIN PSTA"/>
    <property type="match status" value="1"/>
</dbReference>
<keyword evidence="8 10" id="KW-1133">Transmembrane helix</keyword>
<dbReference type="SUPFAM" id="SSF161098">
    <property type="entry name" value="MetI-like"/>
    <property type="match status" value="1"/>
</dbReference>
<evidence type="ECO:0000256" key="2">
    <source>
        <dbReference type="ARBA" id="ARBA00004651"/>
    </source>
</evidence>
<dbReference type="CDD" id="cd06261">
    <property type="entry name" value="TM_PBP2"/>
    <property type="match status" value="1"/>
</dbReference>
<dbReference type="InterPro" id="IPR051408">
    <property type="entry name" value="Phosphate_transprt_permease"/>
</dbReference>
<dbReference type="Gene3D" id="1.10.3720.10">
    <property type="entry name" value="MetI-like"/>
    <property type="match status" value="1"/>
</dbReference>
<evidence type="ECO:0000256" key="1">
    <source>
        <dbReference type="ARBA" id="ARBA00003510"/>
    </source>
</evidence>
<dbReference type="InterPro" id="IPR000515">
    <property type="entry name" value="MetI-like"/>
</dbReference>
<comment type="caution">
    <text evidence="12">The sequence shown here is derived from an EMBL/GenBank/DDBJ whole genome shotgun (WGS) entry which is preliminary data.</text>
</comment>
<evidence type="ECO:0000259" key="11">
    <source>
        <dbReference type="PROSITE" id="PS50928"/>
    </source>
</evidence>
<keyword evidence="5 10" id="KW-1003">Cell membrane</keyword>
<dbReference type="GO" id="GO:0005315">
    <property type="term" value="F:phosphate transmembrane transporter activity"/>
    <property type="evidence" value="ECO:0007669"/>
    <property type="project" value="InterPro"/>
</dbReference>
<reference evidence="12 13" key="1">
    <citation type="submission" date="2018-11" db="EMBL/GenBank/DDBJ databases">
        <title>Draft genome sequence of Gordonia sp. RS15-1S isolated from rice stems.</title>
        <authorList>
            <person name="Muangham S."/>
        </authorList>
    </citation>
    <scope>NUCLEOTIDE SEQUENCE [LARGE SCALE GENOMIC DNA]</scope>
    <source>
        <strain evidence="12 13">RS15-1S</strain>
    </source>
</reference>
<evidence type="ECO:0000256" key="3">
    <source>
        <dbReference type="ARBA" id="ARBA00007069"/>
    </source>
</evidence>
<evidence type="ECO:0000256" key="6">
    <source>
        <dbReference type="ARBA" id="ARBA00022592"/>
    </source>
</evidence>
<protein>
    <recommendedName>
        <fullName evidence="10">Phosphate transport system permease protein PstA</fullName>
    </recommendedName>
</protein>
<proteinExistence type="inferred from homology"/>
<feature type="transmembrane region" description="Helical" evidence="10">
    <location>
        <begin position="160"/>
        <end position="178"/>
    </location>
</feature>
<dbReference type="InterPro" id="IPR035906">
    <property type="entry name" value="MetI-like_sf"/>
</dbReference>
<dbReference type="AlphaFoldDB" id="A0A3N4GDI8"/>
<dbReference type="Proteomes" id="UP000267536">
    <property type="component" value="Unassembled WGS sequence"/>
</dbReference>
<feature type="domain" description="ABC transmembrane type-1" evidence="11">
    <location>
        <begin position="92"/>
        <end position="301"/>
    </location>
</feature>
<dbReference type="OrthoDB" id="9775069at2"/>
<organism evidence="12 13">
    <name type="scientific">Gordonia oryzae</name>
    <dbReference type="NCBI Taxonomy" id="2487349"/>
    <lineage>
        <taxon>Bacteria</taxon>
        <taxon>Bacillati</taxon>
        <taxon>Actinomycetota</taxon>
        <taxon>Actinomycetes</taxon>
        <taxon>Mycobacteriales</taxon>
        <taxon>Gordoniaceae</taxon>
        <taxon>Gordonia</taxon>
    </lineage>
</organism>
<keyword evidence="4" id="KW-0813">Transport</keyword>
<comment type="similarity">
    <text evidence="3 10">Belongs to the binding-protein-dependent transport system permease family. CysTW subfamily.</text>
</comment>
<dbReference type="EMBL" id="RKMH01000008">
    <property type="protein sequence ID" value="RPA59948.1"/>
    <property type="molecule type" value="Genomic_DNA"/>
</dbReference>
<accession>A0A3N4GDI8</accession>
<keyword evidence="7 10" id="KW-0812">Transmembrane</keyword>
<evidence type="ECO:0000256" key="7">
    <source>
        <dbReference type="ARBA" id="ARBA00022692"/>
    </source>
</evidence>
<evidence type="ECO:0000313" key="12">
    <source>
        <dbReference type="EMBL" id="RPA59948.1"/>
    </source>
</evidence>
<evidence type="ECO:0000256" key="10">
    <source>
        <dbReference type="RuleBase" id="RU363043"/>
    </source>
</evidence>
<evidence type="ECO:0000256" key="9">
    <source>
        <dbReference type="ARBA" id="ARBA00023136"/>
    </source>
</evidence>
<comment type="subcellular location">
    <subcellularLocation>
        <location evidence="2 10">Cell membrane</location>
        <topology evidence="2 10">Multi-pass membrane protein</topology>
    </subcellularLocation>
</comment>
<name>A0A3N4GDI8_9ACTN</name>
<gene>
    <name evidence="12" type="primary">pstA</name>
    <name evidence="12" type="ORF">EF294_11970</name>
</gene>
<evidence type="ECO:0000256" key="8">
    <source>
        <dbReference type="ARBA" id="ARBA00022989"/>
    </source>
</evidence>
<dbReference type="NCBIfam" id="TIGR00974">
    <property type="entry name" value="3a0107s02c"/>
    <property type="match status" value="1"/>
</dbReference>
<dbReference type="PROSITE" id="PS50928">
    <property type="entry name" value="ABC_TM1"/>
    <property type="match status" value="1"/>
</dbReference>
<feature type="transmembrane region" description="Helical" evidence="10">
    <location>
        <begin position="38"/>
        <end position="58"/>
    </location>
</feature>
<dbReference type="RefSeq" id="WP_123929926.1">
    <property type="nucleotide sequence ID" value="NZ_JBPSDP010000007.1"/>
</dbReference>
<evidence type="ECO:0000256" key="5">
    <source>
        <dbReference type="ARBA" id="ARBA00022475"/>
    </source>
</evidence>
<dbReference type="GO" id="GO:0005886">
    <property type="term" value="C:plasma membrane"/>
    <property type="evidence" value="ECO:0007669"/>
    <property type="project" value="UniProtKB-SubCell"/>
</dbReference>
<dbReference type="InterPro" id="IPR005672">
    <property type="entry name" value="Phosphate_PstA"/>
</dbReference>
<feature type="transmembrane region" description="Helical" evidence="10">
    <location>
        <begin position="91"/>
        <end position="117"/>
    </location>
</feature>
<keyword evidence="6" id="KW-0592">Phosphate transport</keyword>
<feature type="transmembrane region" description="Helical" evidence="10">
    <location>
        <begin position="210"/>
        <end position="231"/>
    </location>
</feature>
<evidence type="ECO:0000256" key="4">
    <source>
        <dbReference type="ARBA" id="ARBA00022448"/>
    </source>
</evidence>
<sequence>MTVTMEKTPGGGPIKASGTAFREVSLSRKLRNNSAKGIFIGCFVIGVIPLVWLLWTVISKGVGAITDPNWWFGDAYAIDTTTQFGAGVAPAIIGSIIQALVAAIISVPIAVLTAVMLVEYPTSRLVKPVSFMVDILAGVPSIVATLFIFTVFVIGLSLGQSGFMVSLALILLMIPIVVRSTEEMLKLVPDELREASYALGIPKWKTIMRIVIPTALSGMLSGIFLAIARIMGETAPVLILAGPAMAKVTTNPFEGGMNSLPLFIKDMWMASQPASSFYYWGAALTLIIIVAVLNLFAAVLSKLLAPKTK</sequence>